<keyword evidence="5 8" id="KW-0812">Transmembrane</keyword>
<keyword evidence="6 8" id="KW-1133">Transmembrane helix</keyword>
<feature type="transmembrane region" description="Helical" evidence="8">
    <location>
        <begin position="156"/>
        <end position="172"/>
    </location>
</feature>
<reference evidence="9 10" key="1">
    <citation type="submission" date="2020-08" db="EMBL/GenBank/DDBJ databases">
        <title>Genomic Encyclopedia of Type Strains, Phase IV (KMG-IV): sequencing the most valuable type-strain genomes for metagenomic binning, comparative biology and taxonomic classification.</title>
        <authorList>
            <person name="Goeker M."/>
        </authorList>
    </citation>
    <scope>NUCLEOTIDE SEQUENCE [LARGE SCALE GENOMIC DNA]</scope>
    <source>
        <strain evidence="9 10">DSM 2461</strain>
    </source>
</reference>
<dbReference type="InterPro" id="IPR052017">
    <property type="entry name" value="TSUP"/>
</dbReference>
<dbReference type="EMBL" id="JACHGJ010000003">
    <property type="protein sequence ID" value="MBB6480581.1"/>
    <property type="molecule type" value="Genomic_DNA"/>
</dbReference>
<dbReference type="GO" id="GO:0005886">
    <property type="term" value="C:plasma membrane"/>
    <property type="evidence" value="ECO:0007669"/>
    <property type="project" value="UniProtKB-SubCell"/>
</dbReference>
<evidence type="ECO:0000256" key="2">
    <source>
        <dbReference type="ARBA" id="ARBA00009142"/>
    </source>
</evidence>
<dbReference type="AlphaFoldDB" id="A0A841RB46"/>
<proteinExistence type="inferred from homology"/>
<feature type="transmembrane region" description="Helical" evidence="8">
    <location>
        <begin position="7"/>
        <end position="26"/>
    </location>
</feature>
<evidence type="ECO:0000256" key="7">
    <source>
        <dbReference type="ARBA" id="ARBA00023136"/>
    </source>
</evidence>
<feature type="transmembrane region" description="Helical" evidence="8">
    <location>
        <begin position="102"/>
        <end position="120"/>
    </location>
</feature>
<feature type="transmembrane region" description="Helical" evidence="8">
    <location>
        <begin position="32"/>
        <end position="55"/>
    </location>
</feature>
<evidence type="ECO:0000313" key="10">
    <source>
        <dbReference type="Proteomes" id="UP000587760"/>
    </source>
</evidence>
<accession>A0A841RB46</accession>
<dbReference type="PANTHER" id="PTHR30269:SF0">
    <property type="entry name" value="MEMBRANE TRANSPORTER PROTEIN YFCA-RELATED"/>
    <property type="match status" value="1"/>
</dbReference>
<feature type="transmembrane region" description="Helical" evidence="8">
    <location>
        <begin position="179"/>
        <end position="195"/>
    </location>
</feature>
<evidence type="ECO:0000256" key="1">
    <source>
        <dbReference type="ARBA" id="ARBA00004651"/>
    </source>
</evidence>
<dbReference type="RefSeq" id="WP_184746839.1">
    <property type="nucleotide sequence ID" value="NZ_JACHGJ010000003.1"/>
</dbReference>
<evidence type="ECO:0000256" key="6">
    <source>
        <dbReference type="ARBA" id="ARBA00022989"/>
    </source>
</evidence>
<dbReference type="InterPro" id="IPR002781">
    <property type="entry name" value="TM_pro_TauE-like"/>
</dbReference>
<dbReference type="PANTHER" id="PTHR30269">
    <property type="entry name" value="TRANSMEMBRANE PROTEIN YFCA"/>
    <property type="match status" value="1"/>
</dbReference>
<gene>
    <name evidence="9" type="ORF">HNR50_002244</name>
</gene>
<evidence type="ECO:0000256" key="8">
    <source>
        <dbReference type="RuleBase" id="RU363041"/>
    </source>
</evidence>
<keyword evidence="4 8" id="KW-1003">Cell membrane</keyword>
<evidence type="ECO:0000256" key="4">
    <source>
        <dbReference type="ARBA" id="ARBA00022475"/>
    </source>
</evidence>
<evidence type="ECO:0000313" key="9">
    <source>
        <dbReference type="EMBL" id="MBB6480581.1"/>
    </source>
</evidence>
<feature type="transmembrane region" description="Helical" evidence="8">
    <location>
        <begin position="201"/>
        <end position="222"/>
    </location>
</feature>
<dbReference type="Proteomes" id="UP000587760">
    <property type="component" value="Unassembled WGS sequence"/>
</dbReference>
<dbReference type="Pfam" id="PF01925">
    <property type="entry name" value="TauE"/>
    <property type="match status" value="1"/>
</dbReference>
<name>A0A841RB46_9SPIO</name>
<feature type="transmembrane region" description="Helical" evidence="8">
    <location>
        <begin position="76"/>
        <end position="96"/>
    </location>
</feature>
<evidence type="ECO:0000256" key="5">
    <source>
        <dbReference type="ARBA" id="ARBA00022692"/>
    </source>
</evidence>
<comment type="caution">
    <text evidence="9">The sequence shown here is derived from an EMBL/GenBank/DDBJ whole genome shotgun (WGS) entry which is preliminary data.</text>
</comment>
<keyword evidence="7 8" id="KW-0472">Membrane</keyword>
<organism evidence="9 10">
    <name type="scientific">Spirochaeta isovalerica</name>
    <dbReference type="NCBI Taxonomy" id="150"/>
    <lineage>
        <taxon>Bacteria</taxon>
        <taxon>Pseudomonadati</taxon>
        <taxon>Spirochaetota</taxon>
        <taxon>Spirochaetia</taxon>
        <taxon>Spirochaetales</taxon>
        <taxon>Spirochaetaceae</taxon>
        <taxon>Spirochaeta</taxon>
    </lineage>
</organism>
<comment type="subcellular location">
    <subcellularLocation>
        <location evidence="1 8">Cell membrane</location>
        <topology evidence="1 8">Multi-pass membrane protein</topology>
    </subcellularLocation>
</comment>
<comment type="similarity">
    <text evidence="2 8">Belongs to the 4-toluene sulfonate uptake permease (TSUP) (TC 2.A.102) family.</text>
</comment>
<evidence type="ECO:0000256" key="3">
    <source>
        <dbReference type="ARBA" id="ARBA00022448"/>
    </source>
</evidence>
<keyword evidence="3" id="KW-0813">Transport</keyword>
<feature type="transmembrane region" description="Helical" evidence="8">
    <location>
        <begin position="132"/>
        <end position="150"/>
    </location>
</feature>
<keyword evidence="10" id="KW-1185">Reference proteome</keyword>
<protein>
    <recommendedName>
        <fullName evidence="8">Probable membrane transporter protein</fullName>
    </recommendedName>
</protein>
<sequence>MEISIILKYGLVLVAGVAAGFFNVVAGGGSLITVPAMIFLGLPPVMANGTNRIAILSQNITSVNSFRRKGYFDLKTGLILGATASAGAFLGSSIAVELPGEIFNRILSVVMILVLLFTLFSRKREGDSDRIVKVPLLAVAFFFVGIYGGFIQAGTGFIVIAVFSLISGTSLVRINSLKVFVVMIYTIPSLLVFILNGQVEWITGIFLAVGNSLGALFGTSFTISKGEKWIKIVLTVTVSAMAVKLFFF</sequence>